<dbReference type="KEGG" id="dmm:dnm_100780"/>
<feature type="domain" description="Cysteine-rich" evidence="2">
    <location>
        <begin position="151"/>
        <end position="234"/>
    </location>
</feature>
<reference evidence="3" key="1">
    <citation type="journal article" date="2021" name="Microb. Physiol.">
        <title>Proteogenomic Insights into the Physiology of Marine, Sulfate-Reducing, Filamentous Desulfonema limicola and Desulfonema magnum.</title>
        <authorList>
            <person name="Schnaars V."/>
            <person name="Wohlbrand L."/>
            <person name="Scheve S."/>
            <person name="Hinrichs C."/>
            <person name="Reinhardt R."/>
            <person name="Rabus R."/>
        </authorList>
    </citation>
    <scope>NUCLEOTIDE SEQUENCE</scope>
    <source>
        <strain evidence="3">4be13</strain>
    </source>
</reference>
<evidence type="ECO:0000313" key="3">
    <source>
        <dbReference type="EMBL" id="QTA93968.1"/>
    </source>
</evidence>
<dbReference type="Pfam" id="PF02754">
    <property type="entry name" value="CCG"/>
    <property type="match status" value="2"/>
</dbReference>
<name>A0A975BYG8_9BACT</name>
<accession>A0A975BYG8</accession>
<evidence type="ECO:0000313" key="4">
    <source>
        <dbReference type="Proteomes" id="UP000663722"/>
    </source>
</evidence>
<dbReference type="InterPro" id="IPR004017">
    <property type="entry name" value="Cys_rich_dom"/>
</dbReference>
<gene>
    <name evidence="3" type="ORF">dnm_100780</name>
</gene>
<dbReference type="Gene3D" id="1.20.1050.140">
    <property type="match status" value="1"/>
</dbReference>
<dbReference type="InterPro" id="IPR051278">
    <property type="entry name" value="HdrB/HdrD_reductase"/>
</dbReference>
<dbReference type="RefSeq" id="WP_207680661.1">
    <property type="nucleotide sequence ID" value="NZ_CP061800.1"/>
</dbReference>
<sequence>MKYIYYPGCSLEGTACEYDISTRAFMREVGAELIEIEDWVCCGASAAEATSYLLSLVLPALNLAAAEATNEVQDILVPCSACYLNLKKVEEKTRKDPELLEKINIVLNENGRKLLGLKKVRHLLDVISRDVGTEGIRKRVRKTFPGLRIAPYYGCQCLRPYAVFDDPEAPRSMEPLIEATGAEVHPWDMGGKCCGASHMNTDMEVSLELVRAILQDAKGADAIVTVCPMCQMNLEAYQKKICTMYEEDLEMTVLYLPQFLGLSMGLSEQEVRLDLNLSVMSRFRDKLGGSDVVASAA</sequence>
<dbReference type="EMBL" id="CP061800">
    <property type="protein sequence ID" value="QTA93968.1"/>
    <property type="molecule type" value="Genomic_DNA"/>
</dbReference>
<dbReference type="PANTHER" id="PTHR42947:SF1">
    <property type="entry name" value="COB--COM HETERODISULFIDE REDUCTASE SUBUNIT B 1"/>
    <property type="match status" value="1"/>
</dbReference>
<dbReference type="Proteomes" id="UP000663722">
    <property type="component" value="Chromosome"/>
</dbReference>
<dbReference type="AlphaFoldDB" id="A0A975BYG8"/>
<proteinExistence type="predicted"/>
<evidence type="ECO:0000259" key="2">
    <source>
        <dbReference type="Pfam" id="PF02754"/>
    </source>
</evidence>
<feature type="domain" description="Cysteine-rich" evidence="2">
    <location>
        <begin position="4"/>
        <end position="87"/>
    </location>
</feature>
<protein>
    <submittedName>
        <fullName evidence="3">Cysteine-rich domain-containing protein</fullName>
    </submittedName>
</protein>
<dbReference type="PANTHER" id="PTHR42947">
    <property type="entry name" value="COB--COM HETERODISULFIDE REDUCTASE SUBUNIT B 1"/>
    <property type="match status" value="1"/>
</dbReference>
<dbReference type="Gene3D" id="3.40.50.11810">
    <property type="match status" value="1"/>
</dbReference>
<keyword evidence="1" id="KW-0560">Oxidoreductase</keyword>
<organism evidence="3 4">
    <name type="scientific">Desulfonema magnum</name>
    <dbReference type="NCBI Taxonomy" id="45655"/>
    <lineage>
        <taxon>Bacteria</taxon>
        <taxon>Pseudomonadati</taxon>
        <taxon>Thermodesulfobacteriota</taxon>
        <taxon>Desulfobacteria</taxon>
        <taxon>Desulfobacterales</taxon>
        <taxon>Desulfococcaceae</taxon>
        <taxon>Desulfonema</taxon>
    </lineage>
</organism>
<evidence type="ECO:0000256" key="1">
    <source>
        <dbReference type="ARBA" id="ARBA00023002"/>
    </source>
</evidence>
<keyword evidence="4" id="KW-1185">Reference proteome</keyword>
<dbReference type="GO" id="GO:0016491">
    <property type="term" value="F:oxidoreductase activity"/>
    <property type="evidence" value="ECO:0007669"/>
    <property type="project" value="UniProtKB-KW"/>
</dbReference>